<dbReference type="FunFam" id="3.30.160.60:FF:000100">
    <property type="entry name" value="Zinc finger 45-like"/>
    <property type="match status" value="1"/>
</dbReference>
<dbReference type="InterPro" id="IPR012934">
    <property type="entry name" value="Znf_AD"/>
</dbReference>
<feature type="domain" description="C2H2-type" evidence="7">
    <location>
        <begin position="258"/>
        <end position="285"/>
    </location>
</feature>
<sequence length="440" mass="51424">MAQDTTIRKKCRICLQSHEQYSSFFEPCLGELSISQLLTNMLNYKIVDDPEMPRMICQSCNSIIINFSNLMKDFQDREDCLRESLSKKEIIYMEENDFDNYVECETAPFYKDSDEEDIDDMNIKNSSIENECKDDLLKDQVSEQTELKKPSRIFDEEGNEIVKSVKYCCEPCGDCFIFKSGFSQHMVSKHNRYILEDEFSNFTTEITLKLPAPPTGDTIKIVKKNYITKKGKFDCQICKLGLLNKPQLREHYNVHKTHVCEHCGAAFIKNSYLRDHLLMHSTEKRFTCDVCGKKFKYRNGLLVHKNIHVNFRGFMCDSCGQGFNTRSTLYTHIKLKHTNERNFSCPECDLTFKVKSWLDKHYKRKHTANRTKDFVCAVCGVAYLNKTTLTRHTTEKHTGTPVRHYCHVCEKSYSMKTKLNMHLQKKHNIILNKLNHTTLS</sequence>
<dbReference type="PROSITE" id="PS00028">
    <property type="entry name" value="ZINC_FINGER_C2H2_1"/>
    <property type="match status" value="7"/>
</dbReference>
<evidence type="ECO:0000313" key="9">
    <source>
        <dbReference type="EMBL" id="CAH1154244.1"/>
    </source>
</evidence>
<gene>
    <name evidence="9" type="ORF">PHAECO_LOCUS4906</name>
</gene>
<dbReference type="PROSITE" id="PS51915">
    <property type="entry name" value="ZAD"/>
    <property type="match status" value="1"/>
</dbReference>
<keyword evidence="2" id="KW-0677">Repeat</keyword>
<dbReference type="SUPFAM" id="SSF57716">
    <property type="entry name" value="Glucocorticoid receptor-like (DNA-binding domain)"/>
    <property type="match status" value="1"/>
</dbReference>
<feature type="domain" description="C2H2-type" evidence="7">
    <location>
        <begin position="167"/>
        <end position="190"/>
    </location>
</feature>
<evidence type="ECO:0000256" key="4">
    <source>
        <dbReference type="ARBA" id="ARBA00022833"/>
    </source>
</evidence>
<dbReference type="AlphaFoldDB" id="A0A9P0DQC0"/>
<proteinExistence type="predicted"/>
<feature type="binding site" evidence="6">
    <location>
        <position position="14"/>
    </location>
    <ligand>
        <name>Zn(2+)</name>
        <dbReference type="ChEBI" id="CHEBI:29105"/>
    </ligand>
</feature>
<organism evidence="9 10">
    <name type="scientific">Phaedon cochleariae</name>
    <name type="common">Mustard beetle</name>
    <dbReference type="NCBI Taxonomy" id="80249"/>
    <lineage>
        <taxon>Eukaryota</taxon>
        <taxon>Metazoa</taxon>
        <taxon>Ecdysozoa</taxon>
        <taxon>Arthropoda</taxon>
        <taxon>Hexapoda</taxon>
        <taxon>Insecta</taxon>
        <taxon>Pterygota</taxon>
        <taxon>Neoptera</taxon>
        <taxon>Endopterygota</taxon>
        <taxon>Coleoptera</taxon>
        <taxon>Polyphaga</taxon>
        <taxon>Cucujiformia</taxon>
        <taxon>Chrysomeloidea</taxon>
        <taxon>Chrysomelidae</taxon>
        <taxon>Chrysomelinae</taxon>
        <taxon>Chrysomelini</taxon>
        <taxon>Phaedon</taxon>
    </lineage>
</organism>
<feature type="domain" description="C2H2-type" evidence="7">
    <location>
        <begin position="374"/>
        <end position="402"/>
    </location>
</feature>
<dbReference type="SMART" id="SM00355">
    <property type="entry name" value="ZnF_C2H2"/>
    <property type="match status" value="8"/>
</dbReference>
<dbReference type="PANTHER" id="PTHR23226">
    <property type="entry name" value="ZINC FINGER AND SCAN DOMAIN-CONTAINING"/>
    <property type="match status" value="1"/>
</dbReference>
<evidence type="ECO:0000256" key="3">
    <source>
        <dbReference type="ARBA" id="ARBA00022771"/>
    </source>
</evidence>
<dbReference type="GO" id="GO:0000981">
    <property type="term" value="F:DNA-binding transcription factor activity, RNA polymerase II-specific"/>
    <property type="evidence" value="ECO:0007669"/>
    <property type="project" value="TreeGrafter"/>
</dbReference>
<dbReference type="OrthoDB" id="8922241at2759"/>
<dbReference type="Proteomes" id="UP001153737">
    <property type="component" value="Chromosome 15"/>
</dbReference>
<dbReference type="PROSITE" id="PS50157">
    <property type="entry name" value="ZINC_FINGER_C2H2_2"/>
    <property type="match status" value="7"/>
</dbReference>
<feature type="domain" description="C2H2-type" evidence="7">
    <location>
        <begin position="343"/>
        <end position="371"/>
    </location>
</feature>
<evidence type="ECO:0000313" key="10">
    <source>
        <dbReference type="Proteomes" id="UP001153737"/>
    </source>
</evidence>
<name>A0A9P0DQC0_PHACE</name>
<evidence type="ECO:0000259" key="7">
    <source>
        <dbReference type="PROSITE" id="PS50157"/>
    </source>
</evidence>
<feature type="domain" description="ZAD" evidence="8">
    <location>
        <begin position="9"/>
        <end position="84"/>
    </location>
</feature>
<reference evidence="9" key="2">
    <citation type="submission" date="2022-10" db="EMBL/GenBank/DDBJ databases">
        <authorList>
            <consortium name="ENA_rothamsted_submissions"/>
            <consortium name="culmorum"/>
            <person name="King R."/>
        </authorList>
    </citation>
    <scope>NUCLEOTIDE SEQUENCE</scope>
</reference>
<feature type="domain" description="C2H2-type" evidence="7">
    <location>
        <begin position="404"/>
        <end position="427"/>
    </location>
</feature>
<evidence type="ECO:0000259" key="8">
    <source>
        <dbReference type="PROSITE" id="PS51915"/>
    </source>
</evidence>
<keyword evidence="1 6" id="KW-0479">Metal-binding</keyword>
<keyword evidence="3 5" id="KW-0863">Zinc-finger</keyword>
<feature type="domain" description="C2H2-type" evidence="7">
    <location>
        <begin position="286"/>
        <end position="313"/>
    </location>
</feature>
<dbReference type="GO" id="GO:0008270">
    <property type="term" value="F:zinc ion binding"/>
    <property type="evidence" value="ECO:0007669"/>
    <property type="project" value="UniProtKB-UniRule"/>
</dbReference>
<evidence type="ECO:0000256" key="5">
    <source>
        <dbReference type="PROSITE-ProRule" id="PRU00042"/>
    </source>
</evidence>
<protein>
    <submittedName>
        <fullName evidence="9">Uncharacterized protein</fullName>
    </submittedName>
</protein>
<dbReference type="GO" id="GO:0000978">
    <property type="term" value="F:RNA polymerase II cis-regulatory region sequence-specific DNA binding"/>
    <property type="evidence" value="ECO:0007669"/>
    <property type="project" value="TreeGrafter"/>
</dbReference>
<feature type="domain" description="C2H2-type" evidence="7">
    <location>
        <begin position="314"/>
        <end position="342"/>
    </location>
</feature>
<evidence type="ECO:0000256" key="2">
    <source>
        <dbReference type="ARBA" id="ARBA00022737"/>
    </source>
</evidence>
<dbReference type="InterPro" id="IPR036236">
    <property type="entry name" value="Znf_C2H2_sf"/>
</dbReference>
<dbReference type="GO" id="GO:0005634">
    <property type="term" value="C:nucleus"/>
    <property type="evidence" value="ECO:0007669"/>
    <property type="project" value="UniProtKB-SubCell"/>
</dbReference>
<keyword evidence="4 6" id="KW-0862">Zinc</keyword>
<dbReference type="EMBL" id="OU896721">
    <property type="protein sequence ID" value="CAH1154244.1"/>
    <property type="molecule type" value="Genomic_DNA"/>
</dbReference>
<feature type="binding site" evidence="6">
    <location>
        <position position="60"/>
    </location>
    <ligand>
        <name>Zn(2+)</name>
        <dbReference type="ChEBI" id="CHEBI:29105"/>
    </ligand>
</feature>
<dbReference type="Gene3D" id="3.30.160.60">
    <property type="entry name" value="Classic Zinc Finger"/>
    <property type="match status" value="5"/>
</dbReference>
<evidence type="ECO:0000256" key="6">
    <source>
        <dbReference type="PROSITE-ProRule" id="PRU01263"/>
    </source>
</evidence>
<accession>A0A9P0DQC0</accession>
<dbReference type="Pfam" id="PF07776">
    <property type="entry name" value="zf-AD"/>
    <property type="match status" value="1"/>
</dbReference>
<evidence type="ECO:0000256" key="1">
    <source>
        <dbReference type="ARBA" id="ARBA00022723"/>
    </source>
</evidence>
<keyword evidence="10" id="KW-1185">Reference proteome</keyword>
<feature type="binding site" evidence="6">
    <location>
        <position position="11"/>
    </location>
    <ligand>
        <name>Zn(2+)</name>
        <dbReference type="ChEBI" id="CHEBI:29105"/>
    </ligand>
</feature>
<dbReference type="Gene3D" id="3.40.1800.20">
    <property type="match status" value="1"/>
</dbReference>
<dbReference type="SUPFAM" id="SSF57667">
    <property type="entry name" value="beta-beta-alpha zinc fingers"/>
    <property type="match status" value="4"/>
</dbReference>
<feature type="binding site" evidence="6">
    <location>
        <position position="57"/>
    </location>
    <ligand>
        <name>Zn(2+)</name>
        <dbReference type="ChEBI" id="CHEBI:29105"/>
    </ligand>
</feature>
<reference evidence="9" key="1">
    <citation type="submission" date="2022-01" db="EMBL/GenBank/DDBJ databases">
        <authorList>
            <person name="King R."/>
        </authorList>
    </citation>
    <scope>NUCLEOTIDE SEQUENCE</scope>
</reference>
<dbReference type="InterPro" id="IPR013087">
    <property type="entry name" value="Znf_C2H2_type"/>
</dbReference>
<dbReference type="Pfam" id="PF00096">
    <property type="entry name" value="zf-C2H2"/>
    <property type="match status" value="4"/>
</dbReference>